<protein>
    <submittedName>
        <fullName evidence="1">Uncharacterized protein</fullName>
    </submittedName>
</protein>
<name>A0AAE9XEI8_PORGN</name>
<organism evidence="1 2">
    <name type="scientific">Porphyromonas gingivalis</name>
    <name type="common">Bacteroides gingivalis</name>
    <dbReference type="NCBI Taxonomy" id="837"/>
    <lineage>
        <taxon>Bacteria</taxon>
        <taxon>Pseudomonadati</taxon>
        <taxon>Bacteroidota</taxon>
        <taxon>Bacteroidia</taxon>
        <taxon>Bacteroidales</taxon>
        <taxon>Porphyromonadaceae</taxon>
        <taxon>Porphyromonas</taxon>
    </lineage>
</organism>
<evidence type="ECO:0000313" key="1">
    <source>
        <dbReference type="EMBL" id="WCF98660.1"/>
    </source>
</evidence>
<dbReference type="RefSeq" id="WP_271912406.1">
    <property type="nucleotide sequence ID" value="NZ_CP116613.1"/>
</dbReference>
<sequence length="374" mass="39827">MSTVRGRFSLKRRESGGTSRCRIVGGTNLTVGVDESGNVVDANLWTTPSTAPRLWPEAYLTESSAPILQFKKIDWYLDDYRLTNDAGAIDTNAPIGGGLAAGQCFELVAGGGFSGSVILRLKREFFGTIHADRTVKFIGAVVENGSDITLQATISTNRYLVASNVYDPNIVALDGHMFSQNQQTLRFTPELRYGGVAVTAGVTFEWGFVVANESAGDTAGGDIADGFQPQTFTPYSGTGITLRDEDISGNGAVLALRAKLRGEYVGYAYQPIVDVEDPLSLQLSANQPTGAVQVGPGVSLTLSIAVMQGTVDVTPDYLRSTWSWAVLRNPGANQELVQIPALARTGKGLKSVTYDTVALFEGSPEGPDLTVTVE</sequence>
<evidence type="ECO:0000313" key="2">
    <source>
        <dbReference type="Proteomes" id="UP001179540"/>
    </source>
</evidence>
<gene>
    <name evidence="1" type="ORF">NY149_09165</name>
</gene>
<proteinExistence type="predicted"/>
<dbReference type="EMBL" id="CP116613">
    <property type="protein sequence ID" value="WCF98660.1"/>
    <property type="molecule type" value="Genomic_DNA"/>
</dbReference>
<reference evidence="1" key="1">
    <citation type="submission" date="2023-01" db="EMBL/GenBank/DDBJ databases">
        <title>Phages are important unrecognized players in the ecology of the oral pathogen Porphyromonas gingivalis.</title>
        <authorList>
            <person name="Matrishin C.B."/>
            <person name="Kauffman K.M."/>
        </authorList>
    </citation>
    <scope>NUCLEOTIDE SEQUENCE</scope>
    <source>
        <strain evidence="1">HG1691old</strain>
    </source>
</reference>
<accession>A0AAE9XEI8</accession>
<dbReference type="AlphaFoldDB" id="A0AAE9XEI8"/>
<dbReference type="Proteomes" id="UP001179540">
    <property type="component" value="Chromosome"/>
</dbReference>